<keyword evidence="1" id="KW-0812">Transmembrane</keyword>
<evidence type="ECO:0000313" key="2">
    <source>
        <dbReference type="EMBL" id="OGK42039.1"/>
    </source>
</evidence>
<feature type="transmembrane region" description="Helical" evidence="1">
    <location>
        <begin position="307"/>
        <end position="327"/>
    </location>
</feature>
<reference evidence="2 3" key="1">
    <citation type="journal article" date="2016" name="Nat. Commun.">
        <title>Thousands of microbial genomes shed light on interconnected biogeochemical processes in an aquifer system.</title>
        <authorList>
            <person name="Anantharaman K."/>
            <person name="Brown C.T."/>
            <person name="Hug L.A."/>
            <person name="Sharon I."/>
            <person name="Castelle C.J."/>
            <person name="Probst A.J."/>
            <person name="Thomas B.C."/>
            <person name="Singh A."/>
            <person name="Wilkins M.J."/>
            <person name="Karaoz U."/>
            <person name="Brodie E.L."/>
            <person name="Williams K.H."/>
            <person name="Hubbard S.S."/>
            <person name="Banfield J.F."/>
        </authorList>
    </citation>
    <scope>NUCLEOTIDE SEQUENCE [LARGE SCALE GENOMIC DNA]</scope>
</reference>
<dbReference type="STRING" id="1802056.A2954_03535"/>
<dbReference type="Proteomes" id="UP000177698">
    <property type="component" value="Unassembled WGS sequence"/>
</dbReference>
<protein>
    <recommendedName>
        <fullName evidence="4">Polymerase nucleotidyl transferase domain-containing protein</fullName>
    </recommendedName>
</protein>
<feature type="transmembrane region" description="Helical" evidence="1">
    <location>
        <begin position="143"/>
        <end position="165"/>
    </location>
</feature>
<proteinExistence type="predicted"/>
<dbReference type="CDD" id="cd05403">
    <property type="entry name" value="NT_KNTase_like"/>
    <property type="match status" value="1"/>
</dbReference>
<evidence type="ECO:0000313" key="3">
    <source>
        <dbReference type="Proteomes" id="UP000177698"/>
    </source>
</evidence>
<dbReference type="EMBL" id="MGAG01000006">
    <property type="protein sequence ID" value="OGK42039.1"/>
    <property type="molecule type" value="Genomic_DNA"/>
</dbReference>
<accession>A0A1F7IFA8</accession>
<evidence type="ECO:0008006" key="4">
    <source>
        <dbReference type="Google" id="ProtNLM"/>
    </source>
</evidence>
<name>A0A1F7IFA8_9BACT</name>
<dbReference type="AlphaFoldDB" id="A0A1F7IFA8"/>
<sequence>MKRIKNWKLELRNLEKEILATLKYFFFFGYPPTLEEIHTFLKKKASKRRIMSILEKMVKKSLVARIFNTQFSIFNEFSNKNALNITNFNFNINFKFQISNSDRAYRYTLGEYIKNNNQQSTINNYLKRQQISINKLSSWKFNLYVKLLSLVPPVKLVGLSGSVAMLNADEDHDIDLFIITAKNRLWTGRFIILILAQLLGLRRRREDNTGKDEHVAGGNPLTDSGVQYKNKVCLNLFFDEKNLKIPKFKQTEYVAHEVLQMKPLIQKDDIYLRFIDPNKWVFDIFPNSKIKFQSSNIESNRKRKVQINSVILILNLICNLDFVIWIFNMVESILKNLQLKLITQHQTSEIVTDFQLWFHPDDFEKKLKKSSKFL</sequence>
<evidence type="ECO:0000256" key="1">
    <source>
        <dbReference type="SAM" id="Phobius"/>
    </source>
</evidence>
<gene>
    <name evidence="2" type="ORF">A2954_03535</name>
</gene>
<organism evidence="2 3">
    <name type="scientific">Candidatus Roizmanbacteria bacterium RIFCSPLOWO2_01_FULL_37_12</name>
    <dbReference type="NCBI Taxonomy" id="1802056"/>
    <lineage>
        <taxon>Bacteria</taxon>
        <taxon>Candidatus Roizmaniibacteriota</taxon>
    </lineage>
</organism>
<keyword evidence="1" id="KW-0472">Membrane</keyword>
<keyword evidence="1" id="KW-1133">Transmembrane helix</keyword>
<feature type="transmembrane region" description="Helical" evidence="1">
    <location>
        <begin position="185"/>
        <end position="201"/>
    </location>
</feature>
<comment type="caution">
    <text evidence="2">The sequence shown here is derived from an EMBL/GenBank/DDBJ whole genome shotgun (WGS) entry which is preliminary data.</text>
</comment>